<keyword evidence="9" id="KW-1185">Reference proteome</keyword>
<dbReference type="EC" id="3.4.19.9" evidence="7"/>
<dbReference type="InterPro" id="IPR015527">
    <property type="entry name" value="Pept_C26_g-glut_hydrolase"/>
</dbReference>
<dbReference type="AlphaFoldDB" id="A7SS46"/>
<gene>
    <name evidence="8" type="ORF">NEMVEDRAFT_v1g230814</name>
</gene>
<dbReference type="FunFam" id="3.40.50.880:FF:000024">
    <property type="entry name" value="Folate gamma-glutamyl hydrolase"/>
    <property type="match status" value="1"/>
</dbReference>
<evidence type="ECO:0000313" key="8">
    <source>
        <dbReference type="EMBL" id="EDO33450.1"/>
    </source>
</evidence>
<dbReference type="InParanoid" id="A7SS46"/>
<dbReference type="PANTHER" id="PTHR11315:SF0">
    <property type="entry name" value="FOLATE GAMMA-GLUTAMYL HYDROLASE"/>
    <property type="match status" value="1"/>
</dbReference>
<evidence type="ECO:0000256" key="2">
    <source>
        <dbReference type="ARBA" id="ARBA00011083"/>
    </source>
</evidence>
<dbReference type="GO" id="GO:0046900">
    <property type="term" value="P:tetrahydrofolylpolyglutamate metabolic process"/>
    <property type="evidence" value="ECO:0000318"/>
    <property type="project" value="GO_Central"/>
</dbReference>
<dbReference type="Gene3D" id="3.40.50.880">
    <property type="match status" value="1"/>
</dbReference>
<feature type="active site" evidence="7">
    <location>
        <position position="192"/>
    </location>
</feature>
<dbReference type="InterPro" id="IPR029062">
    <property type="entry name" value="Class_I_gatase-like"/>
</dbReference>
<dbReference type="PhylomeDB" id="A7SS46"/>
<evidence type="ECO:0000256" key="4">
    <source>
        <dbReference type="ARBA" id="ARBA00022729"/>
    </source>
</evidence>
<dbReference type="GO" id="GO:0034722">
    <property type="term" value="F:gamma-glutamyl-peptidase activity"/>
    <property type="evidence" value="ECO:0000318"/>
    <property type="project" value="GO_Central"/>
</dbReference>
<sequence>MVESAGARAAPIFVDRTPEEIEKMFHSVSGVVFPGGHIKLNASRYAAVGKQILELAIKENLKGEVFPVWAECLGLELISMIISGVSLNHGQYKNNLLHYTDARNLLLPLKLTPDFRQSKLFGTASQQLIDHIQSHPIAYNNHIKGISPKKFHRYKRLSNMFRIVSTNVDRQGSEFIATLEGREMPLFLFHWHPSKPMFEWSTEKVFSHSQEAIWLGQHVADVFINQARQSGHRFPTRREEARALIYNYPVTYTGVETTFMQAYFFQMTNRNASALP</sequence>
<evidence type="ECO:0000313" key="9">
    <source>
        <dbReference type="Proteomes" id="UP000001593"/>
    </source>
</evidence>
<dbReference type="PROSITE" id="PS51273">
    <property type="entry name" value="GATASE_TYPE_1"/>
    <property type="match status" value="1"/>
</dbReference>
<dbReference type="GO" id="GO:0005773">
    <property type="term" value="C:vacuole"/>
    <property type="evidence" value="ECO:0000318"/>
    <property type="project" value="GO_Central"/>
</dbReference>
<organism evidence="8 9">
    <name type="scientific">Nematostella vectensis</name>
    <name type="common">Starlet sea anemone</name>
    <dbReference type="NCBI Taxonomy" id="45351"/>
    <lineage>
        <taxon>Eukaryota</taxon>
        <taxon>Metazoa</taxon>
        <taxon>Cnidaria</taxon>
        <taxon>Anthozoa</taxon>
        <taxon>Hexacorallia</taxon>
        <taxon>Actiniaria</taxon>
        <taxon>Edwardsiidae</taxon>
        <taxon>Nematostella</taxon>
    </lineage>
</organism>
<dbReference type="Pfam" id="PF07722">
    <property type="entry name" value="Peptidase_C26"/>
    <property type="match status" value="1"/>
</dbReference>
<keyword evidence="3" id="KW-0964">Secreted</keyword>
<dbReference type="EMBL" id="DS469772">
    <property type="protein sequence ID" value="EDO33450.1"/>
    <property type="molecule type" value="Genomic_DNA"/>
</dbReference>
<dbReference type="HOGENOM" id="CLU_058704_1_1_1"/>
<dbReference type="InterPro" id="IPR011697">
    <property type="entry name" value="Peptidase_C26"/>
</dbReference>
<dbReference type="KEGG" id="nve:5504677"/>
<evidence type="ECO:0000256" key="7">
    <source>
        <dbReference type="PROSITE-ProRule" id="PRU00607"/>
    </source>
</evidence>
<evidence type="ECO:0000256" key="5">
    <source>
        <dbReference type="ARBA" id="ARBA00022801"/>
    </source>
</evidence>
<comment type="subcellular location">
    <subcellularLocation>
        <location evidence="1">Secreted</location>
        <location evidence="1">Extracellular space</location>
    </subcellularLocation>
</comment>
<evidence type="ECO:0000256" key="6">
    <source>
        <dbReference type="PIRSR" id="PIRSR615527-1"/>
    </source>
</evidence>
<dbReference type="OrthoDB" id="5953354at2759"/>
<dbReference type="GO" id="GO:0005576">
    <property type="term" value="C:extracellular region"/>
    <property type="evidence" value="ECO:0007669"/>
    <property type="project" value="UniProtKB-SubCell"/>
</dbReference>
<dbReference type="eggNOG" id="KOG1559">
    <property type="taxonomic scope" value="Eukaryota"/>
</dbReference>
<evidence type="ECO:0000256" key="3">
    <source>
        <dbReference type="ARBA" id="ARBA00022525"/>
    </source>
</evidence>
<dbReference type="Proteomes" id="UP000001593">
    <property type="component" value="Unassembled WGS sequence"/>
</dbReference>
<feature type="active site" description="Nucleophile" evidence="6 7">
    <location>
        <position position="72"/>
    </location>
</feature>
<evidence type="ECO:0000256" key="1">
    <source>
        <dbReference type="ARBA" id="ARBA00004239"/>
    </source>
</evidence>
<dbReference type="SUPFAM" id="SSF52317">
    <property type="entry name" value="Class I glutamine amidotransferase-like"/>
    <property type="match status" value="1"/>
</dbReference>
<accession>A7SS46</accession>
<keyword evidence="5 7" id="KW-0378">Hydrolase</keyword>
<name>A7SS46_NEMVE</name>
<comment type="catalytic activity">
    <reaction evidence="7">
        <text>(6S)-5,6,7,8-tetrahydrofolyl-(gamma-L-Glu)(n) + (n-1) H2O = (6S)-5,6,7,8-tetrahydrofolate + (n-1) L-glutamate</text>
        <dbReference type="Rhea" id="RHEA:56784"/>
        <dbReference type="Rhea" id="RHEA-COMP:14738"/>
        <dbReference type="ChEBI" id="CHEBI:15377"/>
        <dbReference type="ChEBI" id="CHEBI:29985"/>
        <dbReference type="ChEBI" id="CHEBI:57453"/>
        <dbReference type="ChEBI" id="CHEBI:141005"/>
        <dbReference type="EC" id="3.4.19.9"/>
    </reaction>
</comment>
<dbReference type="PROSITE" id="PS51275">
    <property type="entry name" value="PEPTIDASE_C26_GGH"/>
    <property type="match status" value="1"/>
</dbReference>
<proteinExistence type="inferred from homology"/>
<feature type="active site" description="Proton donor" evidence="6">
    <location>
        <position position="192"/>
    </location>
</feature>
<comment type="similarity">
    <text evidence="2">Belongs to the peptidase C26 family.</text>
</comment>
<dbReference type="OMA" id="QFERINY"/>
<keyword evidence="4" id="KW-0732">Signal</keyword>
<dbReference type="PANTHER" id="PTHR11315">
    <property type="entry name" value="PROTEASE FAMILY C26 GAMMA-GLUTAMYL HYDROLASE"/>
    <property type="match status" value="1"/>
</dbReference>
<reference evidence="8 9" key="1">
    <citation type="journal article" date="2007" name="Science">
        <title>Sea anemone genome reveals ancestral eumetazoan gene repertoire and genomic organization.</title>
        <authorList>
            <person name="Putnam N.H."/>
            <person name="Srivastava M."/>
            <person name="Hellsten U."/>
            <person name="Dirks B."/>
            <person name="Chapman J."/>
            <person name="Salamov A."/>
            <person name="Terry A."/>
            <person name="Shapiro H."/>
            <person name="Lindquist E."/>
            <person name="Kapitonov V.V."/>
            <person name="Jurka J."/>
            <person name="Genikhovich G."/>
            <person name="Grigoriev I.V."/>
            <person name="Lucas S.M."/>
            <person name="Steele R.E."/>
            <person name="Finnerty J.R."/>
            <person name="Technau U."/>
            <person name="Martindale M.Q."/>
            <person name="Rokhsar D.S."/>
        </authorList>
    </citation>
    <scope>NUCLEOTIDE SEQUENCE [LARGE SCALE GENOMIC DNA]</scope>
    <source>
        <strain evidence="9">CH2 X CH6</strain>
    </source>
</reference>
<protein>
    <recommendedName>
        <fullName evidence="7">folate gamma-glutamyl hydrolase</fullName>
        <ecNumber evidence="7">3.4.19.9</ecNumber>
    </recommendedName>
</protein>